<evidence type="ECO:0000313" key="9">
    <source>
        <dbReference type="Proteomes" id="UP000731519"/>
    </source>
</evidence>
<proteinExistence type="inferred from homology"/>
<evidence type="ECO:0000256" key="5">
    <source>
        <dbReference type="SAM" id="MobiDB-lite"/>
    </source>
</evidence>
<feature type="region of interest" description="Disordered" evidence="5">
    <location>
        <begin position="1"/>
        <end position="32"/>
    </location>
</feature>
<dbReference type="GO" id="GO:0003677">
    <property type="term" value="F:DNA binding"/>
    <property type="evidence" value="ECO:0007669"/>
    <property type="project" value="InterPro"/>
</dbReference>
<organism evidence="7 8">
    <name type="scientific">Streptomyces fradiae ATCC 10745 = DSM 40063</name>
    <dbReference type="NCBI Taxonomy" id="1319510"/>
    <lineage>
        <taxon>Bacteria</taxon>
        <taxon>Bacillati</taxon>
        <taxon>Actinomycetota</taxon>
        <taxon>Actinomycetes</taxon>
        <taxon>Kitasatosporales</taxon>
        <taxon>Streptomycetaceae</taxon>
        <taxon>Streptomyces</taxon>
    </lineage>
</organism>
<protein>
    <submittedName>
        <fullName evidence="7">3-methyladenine DNA glycosylase</fullName>
    </submittedName>
</protein>
<keyword evidence="4" id="KW-0234">DNA repair</keyword>
<keyword evidence="3" id="KW-0378">Hydrolase</keyword>
<reference evidence="7 8" key="2">
    <citation type="submission" date="2016-09" db="EMBL/GenBank/DDBJ databases">
        <title>Streptomyces fradiae DSM40063, a candidate organism with high potential of specific P450 cytochromes.</title>
        <authorList>
            <person name="Grumaz C."/>
            <person name="Vainshtein Y."/>
            <person name="Kirstahler P."/>
            <person name="Sohn K."/>
        </authorList>
    </citation>
    <scope>NUCLEOTIDE SEQUENCE [LARGE SCALE GENOMIC DNA]</scope>
    <source>
        <strain evidence="7 8">DSM 40063</strain>
    </source>
</reference>
<keyword evidence="2" id="KW-0227">DNA damage</keyword>
<accession>A0A1Y2NYF2</accession>
<reference evidence="6 9" key="1">
    <citation type="submission" date="2013-05" db="EMBL/GenBank/DDBJ databases">
        <title>Genome Sequence of Streptomyces fradiae.</title>
        <authorList>
            <person name="Kirby R."/>
        </authorList>
    </citation>
    <scope>NUCLEOTIDE SEQUENCE [LARGE SCALE GENOMIC DNA]</scope>
    <source>
        <strain evidence="6 9">ATCC 10745</strain>
    </source>
</reference>
<gene>
    <name evidence="7" type="ORF">BG846_01775</name>
    <name evidence="6" type="ORF">K701_20310</name>
</gene>
<feature type="compositionally biased region" description="Basic and acidic residues" evidence="5">
    <location>
        <begin position="1"/>
        <end position="19"/>
    </location>
</feature>
<evidence type="ECO:0000256" key="4">
    <source>
        <dbReference type="ARBA" id="ARBA00023204"/>
    </source>
</evidence>
<evidence type="ECO:0000256" key="1">
    <source>
        <dbReference type="ARBA" id="ARBA00009232"/>
    </source>
</evidence>
<dbReference type="GO" id="GO:0003905">
    <property type="term" value="F:alkylbase DNA N-glycosylase activity"/>
    <property type="evidence" value="ECO:0007669"/>
    <property type="project" value="InterPro"/>
</dbReference>
<sequence>MIESPDRTPQPRDLFDRPVPEAAPDLLGRTPARMTDDDLVELRLAEVRACAGEAVPGSHAHRGRTARDAAMFGPPGHAYFTHGTARRSA</sequence>
<dbReference type="InterPro" id="IPR011034">
    <property type="entry name" value="Formyl_transferase-like_C_sf"/>
</dbReference>
<dbReference type="InterPro" id="IPR003180">
    <property type="entry name" value="MPG"/>
</dbReference>
<evidence type="ECO:0000256" key="3">
    <source>
        <dbReference type="ARBA" id="ARBA00022801"/>
    </source>
</evidence>
<dbReference type="GO" id="GO:0006284">
    <property type="term" value="P:base-excision repair"/>
    <property type="evidence" value="ECO:0007669"/>
    <property type="project" value="InterPro"/>
</dbReference>
<evidence type="ECO:0000313" key="6">
    <source>
        <dbReference type="EMBL" id="KAF0647977.1"/>
    </source>
</evidence>
<evidence type="ECO:0000313" key="8">
    <source>
        <dbReference type="Proteomes" id="UP000194318"/>
    </source>
</evidence>
<name>A0A1Y2NYF2_STRFR</name>
<feature type="region of interest" description="Disordered" evidence="5">
    <location>
        <begin position="54"/>
        <end position="89"/>
    </location>
</feature>
<dbReference type="Proteomes" id="UP000194318">
    <property type="component" value="Unassembled WGS sequence"/>
</dbReference>
<dbReference type="InterPro" id="IPR036995">
    <property type="entry name" value="MPG_sf"/>
</dbReference>
<dbReference type="SUPFAM" id="SSF50486">
    <property type="entry name" value="FMT C-terminal domain-like"/>
    <property type="match status" value="1"/>
</dbReference>
<comment type="caution">
    <text evidence="7">The sequence shown here is derived from an EMBL/GenBank/DDBJ whole genome shotgun (WGS) entry which is preliminary data.</text>
</comment>
<dbReference type="Pfam" id="PF02245">
    <property type="entry name" value="Pur_DNA_glyco"/>
    <property type="match status" value="1"/>
</dbReference>
<dbReference type="AlphaFoldDB" id="A0A1Y2NYF2"/>
<dbReference type="EMBL" id="MIFZ01000161">
    <property type="protein sequence ID" value="OSY52563.1"/>
    <property type="molecule type" value="Genomic_DNA"/>
</dbReference>
<comment type="similarity">
    <text evidence="1">Belongs to the DNA glycosylase MPG family.</text>
</comment>
<dbReference type="Gene3D" id="3.10.300.10">
    <property type="entry name" value="Methylpurine-DNA glycosylase (MPG)"/>
    <property type="match status" value="1"/>
</dbReference>
<keyword evidence="9" id="KW-1185">Reference proteome</keyword>
<evidence type="ECO:0000313" key="7">
    <source>
        <dbReference type="EMBL" id="OSY52563.1"/>
    </source>
</evidence>
<evidence type="ECO:0000256" key="2">
    <source>
        <dbReference type="ARBA" id="ARBA00022763"/>
    </source>
</evidence>
<dbReference type="EMBL" id="ASYR01000029">
    <property type="protein sequence ID" value="KAF0647977.1"/>
    <property type="molecule type" value="Genomic_DNA"/>
</dbReference>
<dbReference type="Proteomes" id="UP000731519">
    <property type="component" value="Unassembled WGS sequence"/>
</dbReference>